<sequence>MTFPQSTNLPQQPQLPPGEGTPPAAPVPPARAPTHPDEIQPSYPAITEGVPAAPQPNTNRLD</sequence>
<reference evidence="3" key="1">
    <citation type="submission" date="2016-10" db="EMBL/GenBank/DDBJ databases">
        <authorList>
            <person name="Varghese N."/>
            <person name="Submissions S."/>
        </authorList>
    </citation>
    <scope>NUCLEOTIDE SEQUENCE [LARGE SCALE GENOMIC DNA]</scope>
    <source>
        <strain evidence="3">EPL6</strain>
    </source>
</reference>
<organism evidence="2 3">
    <name type="scientific">Oryzisolibacter propanilivorax</name>
    <dbReference type="NCBI Taxonomy" id="1527607"/>
    <lineage>
        <taxon>Bacteria</taxon>
        <taxon>Pseudomonadati</taxon>
        <taxon>Pseudomonadota</taxon>
        <taxon>Betaproteobacteria</taxon>
        <taxon>Burkholderiales</taxon>
        <taxon>Comamonadaceae</taxon>
        <taxon>Oryzisolibacter</taxon>
    </lineage>
</organism>
<accession>A0A1G9RJ17</accession>
<proteinExistence type="predicted"/>
<keyword evidence="3" id="KW-1185">Reference proteome</keyword>
<evidence type="ECO:0000313" key="2">
    <source>
        <dbReference type="EMBL" id="SDM22435.1"/>
    </source>
</evidence>
<evidence type="ECO:0000256" key="1">
    <source>
        <dbReference type="SAM" id="MobiDB-lite"/>
    </source>
</evidence>
<feature type="region of interest" description="Disordered" evidence="1">
    <location>
        <begin position="1"/>
        <end position="62"/>
    </location>
</feature>
<dbReference type="Proteomes" id="UP000198552">
    <property type="component" value="Unassembled WGS sequence"/>
</dbReference>
<dbReference type="RefSeq" id="WP_139182720.1">
    <property type="nucleotide sequence ID" value="NZ_FNHP01000003.1"/>
</dbReference>
<evidence type="ECO:0000313" key="3">
    <source>
        <dbReference type="Proteomes" id="UP000198552"/>
    </source>
</evidence>
<dbReference type="AlphaFoldDB" id="A0A1G9RJ17"/>
<protein>
    <submittedName>
        <fullName evidence="2">Uncharacterized protein</fullName>
    </submittedName>
</protein>
<feature type="compositionally biased region" description="Low complexity" evidence="1">
    <location>
        <begin position="1"/>
        <end position="12"/>
    </location>
</feature>
<name>A0A1G9RJ17_9BURK</name>
<dbReference type="EMBL" id="FNHP01000003">
    <property type="protein sequence ID" value="SDM22435.1"/>
    <property type="molecule type" value="Genomic_DNA"/>
</dbReference>
<gene>
    <name evidence="2" type="ORF">SAMN05428957_103267</name>
</gene>
<feature type="compositionally biased region" description="Pro residues" evidence="1">
    <location>
        <begin position="13"/>
        <end position="31"/>
    </location>
</feature>